<gene>
    <name evidence="1" type="ORF">Cyrtocomes_00194</name>
</gene>
<sequence length="55" mass="6429">MNTTANIGITILGWEFLRVEYELSLLIDKEENVFGIWAEHIADIYFLLKGNDRSR</sequence>
<reference evidence="1 2" key="1">
    <citation type="submission" date="2023-02" db="EMBL/GenBank/DDBJ databases">
        <title>Host association and intracellularity evolved multiple times independently in the Rickettsiales.</title>
        <authorList>
            <person name="Castelli M."/>
            <person name="Nardi T."/>
            <person name="Gammuto L."/>
            <person name="Bellinzona G."/>
            <person name="Sabaneyeva E."/>
            <person name="Potekhin A."/>
            <person name="Serra V."/>
            <person name="Petroni G."/>
            <person name="Sassera D."/>
        </authorList>
    </citation>
    <scope>NUCLEOTIDE SEQUENCE [LARGE SCALE GENOMIC DNA]</scope>
    <source>
        <strain evidence="1 2">BOD18</strain>
    </source>
</reference>
<dbReference type="Proteomes" id="UP001293791">
    <property type="component" value="Unassembled WGS sequence"/>
</dbReference>
<keyword evidence="2" id="KW-1185">Reference proteome</keyword>
<name>A0ABU5L6T8_9RICK</name>
<dbReference type="EMBL" id="JARGYT010000006">
    <property type="protein sequence ID" value="MDZ5761836.1"/>
    <property type="molecule type" value="Genomic_DNA"/>
</dbReference>
<protein>
    <submittedName>
        <fullName evidence="1">Uncharacterized protein</fullName>
    </submittedName>
</protein>
<proteinExistence type="predicted"/>
<comment type="caution">
    <text evidence="1">The sequence shown here is derived from an EMBL/GenBank/DDBJ whole genome shotgun (WGS) entry which is preliminary data.</text>
</comment>
<accession>A0ABU5L6T8</accession>
<dbReference type="RefSeq" id="WP_322497343.1">
    <property type="nucleotide sequence ID" value="NZ_JARGYT010000006.1"/>
</dbReference>
<evidence type="ECO:0000313" key="1">
    <source>
        <dbReference type="EMBL" id="MDZ5761836.1"/>
    </source>
</evidence>
<evidence type="ECO:0000313" key="2">
    <source>
        <dbReference type="Proteomes" id="UP001293791"/>
    </source>
</evidence>
<organism evidence="1 2">
    <name type="scientific">Candidatus Cyrtobacter comes</name>
    <dbReference type="NCBI Taxonomy" id="675776"/>
    <lineage>
        <taxon>Bacteria</taxon>
        <taxon>Pseudomonadati</taxon>
        <taxon>Pseudomonadota</taxon>
        <taxon>Alphaproteobacteria</taxon>
        <taxon>Rickettsiales</taxon>
        <taxon>Candidatus Midichloriaceae</taxon>
        <taxon>Candidatus Cyrtobacter</taxon>
    </lineage>
</organism>